<sequence>MANENALRSVMDSIGLGEEENVNSLGEMRNELIDKLSEQIEEGTKQLDELKSGAEKVASQVISGAVEVEQSLENKAAEVLEETKEKLSEPISTTQCALSEAVSNLGTLAEQVEKKISGNLEDFKEGMNRLAEDSSKFVSQKVDQFGNLQKIEEKTEHIASSVMDKAGLLEDIGKVVSEMSVGVEELQKKTTEAVAHGLEEAKDKVCTFAGHIQEAVSEEKSKFSGEINEEIAMRLNEGKEKMEEFVDETFAKIQKLNEEKSDEGIIGIDEEVDGFKQEMDGKVDEANKVEDVTSGSDDGRERIVDGQMDGISVAPIANENVKKDELLVANSVGTSSVPSDATDAIGGDSQRDFMDGFVEEAGKMKEMAEKILSESVNAQEPQAIKKILPEGARVPGQAGILLENGVYLDDYDPVKPESMLTEKLDFVTDSEAFDAHTKLNEPVGDVTQQEVHFSEFTSLLINLK</sequence>
<dbReference type="Proteomes" id="UP000887581">
    <property type="component" value="Unplaced"/>
</dbReference>
<protein>
    <submittedName>
        <fullName evidence="2">Uncharacterized protein</fullName>
    </submittedName>
</protein>
<evidence type="ECO:0000313" key="1">
    <source>
        <dbReference type="Proteomes" id="UP000887581"/>
    </source>
</evidence>
<proteinExistence type="predicted"/>
<dbReference type="WBParaSite" id="sdigi.contig238.g6532.t1">
    <property type="protein sequence ID" value="sdigi.contig238.g6532.t1"/>
    <property type="gene ID" value="sdigi.contig238.g6532"/>
</dbReference>
<evidence type="ECO:0000313" key="2">
    <source>
        <dbReference type="WBParaSite" id="sdigi.contig238.g6532.t1"/>
    </source>
</evidence>
<dbReference type="SUPFAM" id="SSF58113">
    <property type="entry name" value="Apolipoprotein A-I"/>
    <property type="match status" value="1"/>
</dbReference>
<dbReference type="AlphaFoldDB" id="A0A915PL67"/>
<dbReference type="Gene3D" id="1.20.120.20">
    <property type="entry name" value="Apolipoprotein"/>
    <property type="match status" value="1"/>
</dbReference>
<name>A0A915PL67_9BILA</name>
<organism evidence="1 2">
    <name type="scientific">Setaria digitata</name>
    <dbReference type="NCBI Taxonomy" id="48799"/>
    <lineage>
        <taxon>Eukaryota</taxon>
        <taxon>Metazoa</taxon>
        <taxon>Ecdysozoa</taxon>
        <taxon>Nematoda</taxon>
        <taxon>Chromadorea</taxon>
        <taxon>Rhabditida</taxon>
        <taxon>Spirurina</taxon>
        <taxon>Spiruromorpha</taxon>
        <taxon>Filarioidea</taxon>
        <taxon>Setariidae</taxon>
        <taxon>Setaria</taxon>
    </lineage>
</organism>
<accession>A0A915PL67</accession>
<keyword evidence="1" id="KW-1185">Reference proteome</keyword>
<reference evidence="2" key="1">
    <citation type="submission" date="2022-11" db="UniProtKB">
        <authorList>
            <consortium name="WormBaseParasite"/>
        </authorList>
    </citation>
    <scope>IDENTIFICATION</scope>
</reference>